<gene>
    <name evidence="1" type="ORF">CLIB1444_12S02850</name>
</gene>
<comment type="caution">
    <text evidence="1">The sequence shown here is derived from an EMBL/GenBank/DDBJ whole genome shotgun (WGS) entry which is preliminary data.</text>
</comment>
<protein>
    <submittedName>
        <fullName evidence="1">Uncharacterized protein</fullName>
    </submittedName>
</protein>
<accession>A0ACA9YE98</accession>
<name>A0ACA9YE98_9ASCO</name>
<evidence type="ECO:0000313" key="2">
    <source>
        <dbReference type="Proteomes" id="UP001152531"/>
    </source>
</evidence>
<dbReference type="Proteomes" id="UP001152531">
    <property type="component" value="Unassembled WGS sequence"/>
</dbReference>
<dbReference type="EMBL" id="CALSDN010000012">
    <property type="protein sequence ID" value="CAH6723038.1"/>
    <property type="molecule type" value="Genomic_DNA"/>
</dbReference>
<evidence type="ECO:0000313" key="1">
    <source>
        <dbReference type="EMBL" id="CAH6723038.1"/>
    </source>
</evidence>
<reference evidence="1" key="1">
    <citation type="submission" date="2022-06" db="EMBL/GenBank/DDBJ databases">
        <authorList>
            <person name="Legras J.-L."/>
            <person name="Devillers H."/>
            <person name="Grondin C."/>
        </authorList>
    </citation>
    <scope>NUCLEOTIDE SEQUENCE</scope>
    <source>
        <strain evidence="1">CLIB 1444</strain>
    </source>
</reference>
<sequence>MVYSRRVSFNNLSNDFEDKEPHKSTHRKRHTLNSILRNQLNNVQVDQNIENSKKTINYHVMDVSDDEDEEPVSRRGSAISNGNNDEELEDLIERNKHQIKSRRKSYSEMTNEELMALDPQFNTPKTDLSNFKFDNAKTYYLSTKKNHNVLNGKTFLKSELKPSNNYRSYNLTVRTPNYENMFERTLLCVFNGRKHTWNSIYWLVNSGFIQTNDYVVIASAIPESFIKHNQNHYKEILRQRCERLLTWISDMLPEVEIKITIELVIENSSKKFVQDLFTQYNPNILLFGNKSNNLNFKYPVKLNQSIGNNFLLKYSSYLIKYSTIPTIIVNSNLDIKRKNSVASLDSIDSDYIHTDYSNPKTFINLITQPSDKSLTESKNYLNQMKSKEDHSNGVTFNESVKFDSKLHSIYNSQLSKQNSSNSDKIYKVKSLIDDTSSTSTSQTSINDSDNTIKNVKSNSSGMTTKMIKSNLKAPVKQEKKKGFWKKMFS</sequence>
<proteinExistence type="predicted"/>
<organism evidence="1 2">
    <name type="scientific">[Candida] jaroonii</name>
    <dbReference type="NCBI Taxonomy" id="467808"/>
    <lineage>
        <taxon>Eukaryota</taxon>
        <taxon>Fungi</taxon>
        <taxon>Dikarya</taxon>
        <taxon>Ascomycota</taxon>
        <taxon>Saccharomycotina</taxon>
        <taxon>Pichiomycetes</taxon>
        <taxon>Debaryomycetaceae</taxon>
        <taxon>Yamadazyma</taxon>
    </lineage>
</organism>
<keyword evidence="2" id="KW-1185">Reference proteome</keyword>